<reference evidence="2 3" key="1">
    <citation type="submission" date="2020-07" db="EMBL/GenBank/DDBJ databases">
        <title>Comparative genomics of pyrophilous fungi reveals a link between fire events and developmental genes.</title>
        <authorList>
            <consortium name="DOE Joint Genome Institute"/>
            <person name="Steindorff A.S."/>
            <person name="Carver A."/>
            <person name="Calhoun S."/>
            <person name="Stillman K."/>
            <person name="Liu H."/>
            <person name="Lipzen A."/>
            <person name="Pangilinan J."/>
            <person name="Labutti K."/>
            <person name="Bruns T.D."/>
            <person name="Grigoriev I.V."/>
        </authorList>
    </citation>
    <scope>NUCLEOTIDE SEQUENCE [LARGE SCALE GENOMIC DNA]</scope>
    <source>
        <strain evidence="2 3">CBS 144469</strain>
    </source>
</reference>
<proteinExistence type="predicted"/>
<feature type="compositionally biased region" description="Basic and acidic residues" evidence="1">
    <location>
        <begin position="190"/>
        <end position="211"/>
    </location>
</feature>
<dbReference type="EMBL" id="JACGCI010000092">
    <property type="protein sequence ID" value="KAF6746510.1"/>
    <property type="molecule type" value="Genomic_DNA"/>
</dbReference>
<feature type="region of interest" description="Disordered" evidence="1">
    <location>
        <begin position="56"/>
        <end position="107"/>
    </location>
</feature>
<evidence type="ECO:0000256" key="1">
    <source>
        <dbReference type="SAM" id="MobiDB-lite"/>
    </source>
</evidence>
<gene>
    <name evidence="2" type="ORF">DFP72DRAFT_855380</name>
</gene>
<evidence type="ECO:0000313" key="3">
    <source>
        <dbReference type="Proteomes" id="UP000521943"/>
    </source>
</evidence>
<feature type="region of interest" description="Disordered" evidence="1">
    <location>
        <begin position="190"/>
        <end position="213"/>
    </location>
</feature>
<comment type="caution">
    <text evidence="2">The sequence shown here is derived from an EMBL/GenBank/DDBJ whole genome shotgun (WGS) entry which is preliminary data.</text>
</comment>
<protein>
    <submittedName>
        <fullName evidence="2">Uncharacterized protein</fullName>
    </submittedName>
</protein>
<feature type="region of interest" description="Disordered" evidence="1">
    <location>
        <begin position="464"/>
        <end position="498"/>
    </location>
</feature>
<organism evidence="2 3">
    <name type="scientific">Ephemerocybe angulata</name>
    <dbReference type="NCBI Taxonomy" id="980116"/>
    <lineage>
        <taxon>Eukaryota</taxon>
        <taxon>Fungi</taxon>
        <taxon>Dikarya</taxon>
        <taxon>Basidiomycota</taxon>
        <taxon>Agaricomycotina</taxon>
        <taxon>Agaricomycetes</taxon>
        <taxon>Agaricomycetidae</taxon>
        <taxon>Agaricales</taxon>
        <taxon>Agaricineae</taxon>
        <taxon>Psathyrellaceae</taxon>
        <taxon>Ephemerocybe</taxon>
    </lineage>
</organism>
<sequence>MSNGAYHHHASPAPSAQQPCCVTQVRCTPSATNRLKVFRIIAVSAGFLCKLSLKSPSPDNCSGADSPLRQYGRHRKPRRNTQSSFGLSFDDHPAQSSPCTPASSPPHHDALSWVPALQLPQRPHCIRRRCLKPNIARTLLEAALHPASVAFDHRPRQFSTVPLPSNHVHCVQLAWKFNFPITTFQDSRIDRRAIPGREGEEGERDDDKAGPDDMMVEGCAIAVQRDRDMLRRKIVQEEEGEWVNGKKGMRGREWNDGPGRMEKKVEDVEEWGWRAPERFLLLHFTQPMSHFAGSQFDMGTAGHCCSPIPLILAQSRSVYCTLLPQSGPIQAGHFPLGGAAILVPFTAELDRYILSNHSSISHAGYSLKYASYQKAANRSDTHELSPGTVLASMPCNILRLFLSVATARFVLGEHGLHLPQRAKKELLQDTLAKHQCTSCEDYITELTLVPGKNMAAAIASKTYRDKKNSDMMQSKPSLRFPQPDEDLTPFPPPPLSRELEGDIIRQACKKFQPDAFEESGCAQIESYHD</sequence>
<evidence type="ECO:0000313" key="2">
    <source>
        <dbReference type="EMBL" id="KAF6746510.1"/>
    </source>
</evidence>
<accession>A0A8H6LXK8</accession>
<dbReference type="Proteomes" id="UP000521943">
    <property type="component" value="Unassembled WGS sequence"/>
</dbReference>
<name>A0A8H6LXK8_9AGAR</name>
<dbReference type="AlphaFoldDB" id="A0A8H6LXK8"/>
<keyword evidence="3" id="KW-1185">Reference proteome</keyword>